<sequence>MSTPPPLVADRPAASIVGTFGYRVEGDTACLNAEIDWRHDAAEQGRWHLQLWARPLDAPGPAAQVAELAVTVPLHTHGEPLCVEGYVMAVPPAGTGPQAMTLRLVAVTADGRVVQHDEVAFDQPERFVQPRLQGASLAPVVGQGPALVVDWVLNPRPADNLSGTLQLELWVLDQPYRGGPFDGRCIGSLRLEALPGQAEAGPLVMAVDGQAADLRRPWCLMLREWTAVGFVTRDYTVLAAPAPLPQPPLSAWSVAAPAVKPRDRAAPAELPPEPGTAYMPAASAHRPRPATPRPAPRPAGGMPGGLGSRLMAHLRQFLQR</sequence>
<evidence type="ECO:0000313" key="3">
    <source>
        <dbReference type="Proteomes" id="UP001056201"/>
    </source>
</evidence>
<dbReference type="Proteomes" id="UP001056201">
    <property type="component" value="Chromosome 2"/>
</dbReference>
<dbReference type="EMBL" id="CP097636">
    <property type="protein sequence ID" value="URI10224.1"/>
    <property type="molecule type" value="Genomic_DNA"/>
</dbReference>
<keyword evidence="3" id="KW-1185">Reference proteome</keyword>
<accession>A0ABY4SCL9</accession>
<name>A0ABY4SCL9_AQUTE</name>
<gene>
    <name evidence="2" type="ORF">MW290_14480</name>
</gene>
<organism evidence="2 3">
    <name type="scientific">Aquincola tertiaricarbonis</name>
    <dbReference type="NCBI Taxonomy" id="391953"/>
    <lineage>
        <taxon>Bacteria</taxon>
        <taxon>Pseudomonadati</taxon>
        <taxon>Pseudomonadota</taxon>
        <taxon>Betaproteobacteria</taxon>
        <taxon>Burkholderiales</taxon>
        <taxon>Sphaerotilaceae</taxon>
        <taxon>Aquincola</taxon>
    </lineage>
</organism>
<proteinExistence type="predicted"/>
<evidence type="ECO:0000313" key="2">
    <source>
        <dbReference type="EMBL" id="URI10224.1"/>
    </source>
</evidence>
<dbReference type="RefSeq" id="WP_250198429.1">
    <property type="nucleotide sequence ID" value="NZ_CP097636.1"/>
</dbReference>
<evidence type="ECO:0000256" key="1">
    <source>
        <dbReference type="SAM" id="MobiDB-lite"/>
    </source>
</evidence>
<reference evidence="2" key="1">
    <citation type="submission" date="2022-05" db="EMBL/GenBank/DDBJ databases">
        <title>An RpoN-dependent PEP-CTERM gene is involved in floc formation of an Aquincola tertiaricarbonis strain.</title>
        <authorList>
            <person name="Qiu D."/>
            <person name="Xia M."/>
        </authorList>
    </citation>
    <scope>NUCLEOTIDE SEQUENCE</scope>
    <source>
        <strain evidence="2">RN12</strain>
    </source>
</reference>
<protein>
    <submittedName>
        <fullName evidence="2">Uncharacterized protein</fullName>
    </submittedName>
</protein>
<feature type="region of interest" description="Disordered" evidence="1">
    <location>
        <begin position="263"/>
        <end position="306"/>
    </location>
</feature>